<proteinExistence type="predicted"/>
<dbReference type="Gene3D" id="3.40.50.10140">
    <property type="entry name" value="Toll/interleukin-1 receptor homology (TIR) domain"/>
    <property type="match status" value="1"/>
</dbReference>
<dbReference type="EMBL" id="RQZF01000019">
    <property type="protein sequence ID" value="RRC94452.1"/>
    <property type="molecule type" value="Genomic_DNA"/>
</dbReference>
<evidence type="ECO:0000313" key="2">
    <source>
        <dbReference type="EMBL" id="RRC94452.1"/>
    </source>
</evidence>
<dbReference type="GO" id="GO:0007165">
    <property type="term" value="P:signal transduction"/>
    <property type="evidence" value="ECO:0007669"/>
    <property type="project" value="InterPro"/>
</dbReference>
<accession>A0A3P1SDQ8</accession>
<keyword evidence="3" id="KW-1185">Reference proteome</keyword>
<feature type="domain" description="TIR" evidence="1">
    <location>
        <begin position="14"/>
        <end position="118"/>
    </location>
</feature>
<gene>
    <name evidence="2" type="ORF">EII11_10210</name>
</gene>
<dbReference type="AlphaFoldDB" id="A0A3P1SDQ8"/>
<dbReference type="InterPro" id="IPR000157">
    <property type="entry name" value="TIR_dom"/>
</dbReference>
<evidence type="ECO:0000259" key="1">
    <source>
        <dbReference type="Pfam" id="PF13676"/>
    </source>
</evidence>
<dbReference type="RefSeq" id="WP_124872440.1">
    <property type="nucleotide sequence ID" value="NZ_RQZF01000019.1"/>
</dbReference>
<comment type="caution">
    <text evidence="2">The sequence shown here is derived from an EMBL/GenBank/DDBJ whole genome shotgun (WGS) entry which is preliminary data.</text>
</comment>
<dbReference type="Pfam" id="PF13676">
    <property type="entry name" value="TIR_2"/>
    <property type="match status" value="1"/>
</dbReference>
<name>A0A3P1SDQ8_9ACTO</name>
<sequence>MNVTPAPTPTVKLFLSWYSGDRELKEDLVDRLRVRLKIEKGINFEWWDDSELSLGENWRAQLRAHIAEADYVLQLLSPGFLASEIIDEIELQKEDGPELKFLPVQLVYVDPQDKNIDWKGLNELQQFFSLGRSYEQTPTHERNAFVDALVRKIRARVLTTDGTTNWNKA</sequence>
<evidence type="ECO:0000313" key="3">
    <source>
        <dbReference type="Proteomes" id="UP000280444"/>
    </source>
</evidence>
<reference evidence="2 3" key="1">
    <citation type="submission" date="2018-11" db="EMBL/GenBank/DDBJ databases">
        <title>Genomes From Bacteria Associated with the Canine Oral Cavity: a Test Case for Automated Genome-Based Taxonomic Assignment.</title>
        <authorList>
            <person name="Coil D.A."/>
            <person name="Jospin G."/>
            <person name="Darling A.E."/>
            <person name="Wallis C."/>
            <person name="Davis I.J."/>
            <person name="Harris S."/>
            <person name="Eisen J.A."/>
            <person name="Holcombe L.J."/>
            <person name="O'Flynn C."/>
        </authorList>
    </citation>
    <scope>NUCLEOTIDE SEQUENCE [LARGE SCALE GENOMIC DNA]</scope>
    <source>
        <strain evidence="2 3">OH770</strain>
    </source>
</reference>
<dbReference type="Proteomes" id="UP000280444">
    <property type="component" value="Unassembled WGS sequence"/>
</dbReference>
<dbReference type="InterPro" id="IPR035897">
    <property type="entry name" value="Toll_tir_struct_dom_sf"/>
</dbReference>
<protein>
    <submittedName>
        <fullName evidence="2">TIR domain-containing protein</fullName>
    </submittedName>
</protein>
<dbReference type="SUPFAM" id="SSF52200">
    <property type="entry name" value="Toll/Interleukin receptor TIR domain"/>
    <property type="match status" value="1"/>
</dbReference>
<organism evidence="2 3">
    <name type="scientific">Schaalia canis</name>
    <dbReference type="NCBI Taxonomy" id="100469"/>
    <lineage>
        <taxon>Bacteria</taxon>
        <taxon>Bacillati</taxon>
        <taxon>Actinomycetota</taxon>
        <taxon>Actinomycetes</taxon>
        <taxon>Actinomycetales</taxon>
        <taxon>Actinomycetaceae</taxon>
        <taxon>Schaalia</taxon>
    </lineage>
</organism>
<dbReference type="OrthoDB" id="3258618at2"/>